<dbReference type="RefSeq" id="WP_213543775.1">
    <property type="nucleotide sequence ID" value="NZ_AP023421.1"/>
</dbReference>
<keyword evidence="2" id="KW-0614">Plasmid</keyword>
<evidence type="ECO:0000313" key="2">
    <source>
        <dbReference type="EMBL" id="BCK85761.1"/>
    </source>
</evidence>
<sequence>MVHITQPGTYVLSGELSAGQIAVDLGEGAETDPEAVVTLVLDGVDITCTVAPAVMFYRVYECGSTDGDAASWEVDTSAAGANIMIADGTENTIRGSYVARIYDPESVTLSEDGTEVEDAKKLHKYDGAFYSRMSMNVSGGAAGTGVLNIYGENEGLDTELHLTIQSGVINIFSGNDGINTNEDGVSVTTINGGALSIQVTGETGEGDGIDSNGYLVINGGTVTAAACSQSADAGLDADKGILINGGTVTASGNMLDNIETGGQNYAVFSFTSRQSGGTYRLKDNSGGTVLEWTPTNDFTSLLVSSPELAPGEYTLWCGEVQLAGSAGQGDGHPDGRPGGAEDGDIPEPSDNGVEAPPENAGTERPEFSQRPEQAGEEVPAGERPQHPGNGELSEPLDGERASKRSEVFTIQEGASFFQSIAPLTE</sequence>
<protein>
    <recommendedName>
        <fullName evidence="4">Carbohydrate-binding domain-containing protein</fullName>
    </recommendedName>
</protein>
<proteinExistence type="predicted"/>
<gene>
    <name evidence="2" type="ORF">MM59RIKEN_30800</name>
</gene>
<feature type="compositionally biased region" description="Gly residues" evidence="1">
    <location>
        <begin position="326"/>
        <end position="340"/>
    </location>
</feature>
<keyword evidence="3" id="KW-1185">Reference proteome</keyword>
<evidence type="ECO:0000313" key="3">
    <source>
        <dbReference type="Proteomes" id="UP000679848"/>
    </source>
</evidence>
<dbReference type="InterPro" id="IPR025584">
    <property type="entry name" value="Cthe_2159"/>
</dbReference>
<dbReference type="AlphaFoldDB" id="A0A830QXW6"/>
<dbReference type="EMBL" id="AP023421">
    <property type="protein sequence ID" value="BCK85761.1"/>
    <property type="molecule type" value="Genomic_DNA"/>
</dbReference>
<reference evidence="2" key="1">
    <citation type="submission" date="2020-09" db="EMBL/GenBank/DDBJ databases">
        <title>New species isolated from human feces.</title>
        <authorList>
            <person name="Kitahara M."/>
            <person name="Shigeno Y."/>
            <person name="Shime M."/>
            <person name="Matsumoto Y."/>
            <person name="Nakamura S."/>
            <person name="Motooka D."/>
            <person name="Fukuoka S."/>
            <person name="Nishikawa H."/>
            <person name="Benno Y."/>
        </authorList>
    </citation>
    <scope>NUCLEOTIDE SEQUENCE</scope>
    <source>
        <strain evidence="2">MM59</strain>
        <plasmid evidence="2">pMM59_01</plasmid>
    </source>
</reference>
<geneLocation type="plasmid" evidence="2 3">
    <name>pMM59_01</name>
</geneLocation>
<dbReference type="KEGG" id="pfaa:MM59RIKEN_30800"/>
<feature type="region of interest" description="Disordered" evidence="1">
    <location>
        <begin position="324"/>
        <end position="405"/>
    </location>
</feature>
<dbReference type="Proteomes" id="UP000679848">
    <property type="component" value="Plasmid pMM59_01"/>
</dbReference>
<dbReference type="Pfam" id="PF14262">
    <property type="entry name" value="Cthe_2159"/>
    <property type="match status" value="1"/>
</dbReference>
<evidence type="ECO:0000256" key="1">
    <source>
        <dbReference type="SAM" id="MobiDB-lite"/>
    </source>
</evidence>
<organism evidence="2 3">
    <name type="scientific">Pusillibacter faecalis</name>
    <dbReference type="NCBI Taxonomy" id="2714358"/>
    <lineage>
        <taxon>Bacteria</taxon>
        <taxon>Bacillati</taxon>
        <taxon>Bacillota</taxon>
        <taxon>Clostridia</taxon>
        <taxon>Eubacteriales</taxon>
        <taxon>Oscillospiraceae</taxon>
        <taxon>Pusillibacter</taxon>
    </lineage>
</organism>
<name>A0A830QXW6_9FIRM</name>
<evidence type="ECO:0008006" key="4">
    <source>
        <dbReference type="Google" id="ProtNLM"/>
    </source>
</evidence>
<accession>A0A830QXW6</accession>